<dbReference type="InterPro" id="IPR043504">
    <property type="entry name" value="Peptidase_S1_PA_chymotrypsin"/>
</dbReference>
<organism evidence="2 3">
    <name type="scientific">Sphingobium yanoikuyae</name>
    <name type="common">Sphingomonas yanoikuyae</name>
    <dbReference type="NCBI Taxonomy" id="13690"/>
    <lineage>
        <taxon>Bacteria</taxon>
        <taxon>Pseudomonadati</taxon>
        <taxon>Pseudomonadota</taxon>
        <taxon>Alphaproteobacteria</taxon>
        <taxon>Sphingomonadales</taxon>
        <taxon>Sphingomonadaceae</taxon>
        <taxon>Sphingobium</taxon>
    </lineage>
</organism>
<feature type="compositionally biased region" description="Basic and acidic residues" evidence="1">
    <location>
        <begin position="148"/>
        <end position="163"/>
    </location>
</feature>
<feature type="region of interest" description="Disordered" evidence="1">
    <location>
        <begin position="148"/>
        <end position="176"/>
    </location>
</feature>
<protein>
    <submittedName>
        <fullName evidence="2">Peptidase S1 and S6, chymotrypsin/Hap</fullName>
    </submittedName>
</protein>
<dbReference type="Proteomes" id="UP000028534">
    <property type="component" value="Unassembled WGS sequence"/>
</dbReference>
<dbReference type="Pfam" id="PF13365">
    <property type="entry name" value="Trypsin_2"/>
    <property type="match status" value="1"/>
</dbReference>
<dbReference type="PANTHER" id="PTHR43019:SF23">
    <property type="entry name" value="PROTEASE DO-LIKE 5, CHLOROPLASTIC"/>
    <property type="match status" value="1"/>
</dbReference>
<dbReference type="PRINTS" id="PR00834">
    <property type="entry name" value="PROTEASES2C"/>
</dbReference>
<dbReference type="GO" id="GO:0006508">
    <property type="term" value="P:proteolysis"/>
    <property type="evidence" value="ECO:0007669"/>
    <property type="project" value="InterPro"/>
</dbReference>
<dbReference type="Gene3D" id="2.40.10.10">
    <property type="entry name" value="Trypsin-like serine proteases"/>
    <property type="match status" value="2"/>
</dbReference>
<accession>A0A084ET93</accession>
<dbReference type="GO" id="GO:0004252">
    <property type="term" value="F:serine-type endopeptidase activity"/>
    <property type="evidence" value="ECO:0007669"/>
    <property type="project" value="InterPro"/>
</dbReference>
<dbReference type="AlphaFoldDB" id="A0A084ET93"/>
<name>A0A084ET93_SPHYA</name>
<comment type="caution">
    <text evidence="2">The sequence shown here is derived from an EMBL/GenBank/DDBJ whole genome shotgun (WGS) entry which is preliminary data.</text>
</comment>
<dbReference type="PATRIC" id="fig|13690.10.peg.662"/>
<reference evidence="2 3" key="1">
    <citation type="submission" date="2014-03" db="EMBL/GenBank/DDBJ databases">
        <title>Genome sequence of Sphingobium yanoikuyae B1.</title>
        <authorList>
            <person name="Gan H.M."/>
            <person name="Gan H.Y."/>
            <person name="Savka M.A."/>
        </authorList>
    </citation>
    <scope>NUCLEOTIDE SEQUENCE [LARGE SCALE GENOMIC DNA]</scope>
    <source>
        <strain evidence="2 3">B1</strain>
    </source>
</reference>
<evidence type="ECO:0000313" key="2">
    <source>
        <dbReference type="EMBL" id="KEZ21185.1"/>
    </source>
</evidence>
<proteinExistence type="predicted"/>
<dbReference type="InterPro" id="IPR001940">
    <property type="entry name" value="Peptidase_S1C"/>
</dbReference>
<gene>
    <name evidence="2" type="ORF">CP98_00635</name>
</gene>
<dbReference type="PANTHER" id="PTHR43019">
    <property type="entry name" value="SERINE ENDOPROTEASE DEGS"/>
    <property type="match status" value="1"/>
</dbReference>
<evidence type="ECO:0000313" key="3">
    <source>
        <dbReference type="Proteomes" id="UP000028534"/>
    </source>
</evidence>
<dbReference type="EMBL" id="JGVR01000002">
    <property type="protein sequence ID" value="KEZ21185.1"/>
    <property type="molecule type" value="Genomic_DNA"/>
</dbReference>
<evidence type="ECO:0000256" key="1">
    <source>
        <dbReference type="SAM" id="MobiDB-lite"/>
    </source>
</evidence>
<sequence>MPVNAALPGQRIAITPDGEWTVTIDGQDAARIAICAVNSHGAVLPFTSGANGRWHCASLPSLGEPLEILAYVMDDRSGGFVNDSYPIEISIAGEAYTLPLPGQQLAAVILAEIYTKSGARRMKVSNEGYTFGIDAYARARKFDRIEFPCRPSRESSKEPDRFDGGSPGRSGVRQASGSGVVVAPGLIVTNAHVIEDGVKFQLGRSGNALTPLAVDQLHDLALLQGPVDGSPIPLRIGAPIWLGESVLASGYPLMNVLGADLKVTTGNISGLTGSGGDVSRFQFTAPIGSGSSGGAIIDESGNLVGITSASLAHGHMRERGSISENVNFGIRSVMVHEMMAAAGFQPSSTPPSTDSDRRNVVHRLRNSVVSILVEM</sequence>
<dbReference type="InterPro" id="IPR009003">
    <property type="entry name" value="Peptidase_S1_PA"/>
</dbReference>
<dbReference type="SUPFAM" id="SSF50494">
    <property type="entry name" value="Trypsin-like serine proteases"/>
    <property type="match status" value="1"/>
</dbReference>
<dbReference type="eggNOG" id="COG0265">
    <property type="taxonomic scope" value="Bacteria"/>
</dbReference>